<dbReference type="Gene3D" id="3.40.50.880">
    <property type="match status" value="1"/>
</dbReference>
<feature type="binding site" evidence="11">
    <location>
        <position position="77"/>
    </location>
    <ligand>
        <name>Mg(2+)</name>
        <dbReference type="ChEBI" id="CHEBI:18420"/>
    </ligand>
</feature>
<feature type="active site" description="Nucleophile; for glutamine hydrolysis" evidence="11">
    <location>
        <position position="388"/>
    </location>
</feature>
<evidence type="ECO:0000256" key="8">
    <source>
        <dbReference type="ARBA" id="ARBA00022962"/>
    </source>
</evidence>
<dbReference type="GO" id="GO:0003883">
    <property type="term" value="F:CTP synthase activity"/>
    <property type="evidence" value="ECO:0007669"/>
    <property type="project" value="UniProtKB-UniRule"/>
</dbReference>
<evidence type="ECO:0000256" key="5">
    <source>
        <dbReference type="ARBA" id="ARBA00022741"/>
    </source>
</evidence>
<dbReference type="CDD" id="cd03113">
    <property type="entry name" value="CTPS_N"/>
    <property type="match status" value="1"/>
</dbReference>
<feature type="binding site" evidence="11">
    <location>
        <position position="19"/>
    </location>
    <ligand>
        <name>UTP</name>
        <dbReference type="ChEBI" id="CHEBI:46398"/>
    </ligand>
</feature>
<evidence type="ECO:0000313" key="14">
    <source>
        <dbReference type="EMBL" id="CUR51899.1"/>
    </source>
</evidence>
<comment type="function">
    <text evidence="11">Catalyzes the ATP-dependent amination of UTP to CTP with either L-glutamine or ammonia as the source of nitrogen. Regulates intracellular CTP levels through interactions with the four ribonucleotide triphosphates.</text>
</comment>
<dbReference type="AlphaFoldDB" id="A0A128A3H6"/>
<feature type="binding site" evidence="11">
    <location>
        <position position="230"/>
    </location>
    <ligand>
        <name>CTP</name>
        <dbReference type="ChEBI" id="CHEBI:37563"/>
        <note>allosteric inhibitor</note>
    </ligand>
</feature>
<dbReference type="GO" id="GO:0005524">
    <property type="term" value="F:ATP binding"/>
    <property type="evidence" value="ECO:0007669"/>
    <property type="project" value="UniProtKB-KW"/>
</dbReference>
<evidence type="ECO:0000256" key="7">
    <source>
        <dbReference type="ARBA" id="ARBA00022842"/>
    </source>
</evidence>
<comment type="similarity">
    <text evidence="2 11">Belongs to the CTP synthase family.</text>
</comment>
<dbReference type="GO" id="GO:0097268">
    <property type="term" value="C:cytoophidium"/>
    <property type="evidence" value="ECO:0007669"/>
    <property type="project" value="UniProtKB-ARBA"/>
</dbReference>
<comment type="miscellaneous">
    <text evidence="11">CTPSs have evolved a hybrid strategy for distinguishing between UTP and CTP. The overlapping regions of the product feedback inhibitory and substrate sites recognize a common feature in both compounds, the triphosphate moiety. To differentiate isosteric substrate and product pyrimidine rings, an additional pocket far from the expected kinase/ligase catalytic site, specifically recognizes the cytosine and ribose portions of the product inhibitor.</text>
</comment>
<gene>
    <name evidence="11 14" type="primary">pyrG</name>
    <name evidence="14" type="ORF">NDEV_1134</name>
</gene>
<dbReference type="UniPathway" id="UPA00159">
    <property type="reaction ID" value="UER00277"/>
</dbReference>
<evidence type="ECO:0000256" key="10">
    <source>
        <dbReference type="ARBA" id="ARBA00047781"/>
    </source>
</evidence>
<comment type="catalytic activity">
    <reaction evidence="10 11">
        <text>UTP + L-glutamine + ATP + H2O = CTP + L-glutamate + ADP + phosphate + 2 H(+)</text>
        <dbReference type="Rhea" id="RHEA:26426"/>
        <dbReference type="ChEBI" id="CHEBI:15377"/>
        <dbReference type="ChEBI" id="CHEBI:15378"/>
        <dbReference type="ChEBI" id="CHEBI:29985"/>
        <dbReference type="ChEBI" id="CHEBI:30616"/>
        <dbReference type="ChEBI" id="CHEBI:37563"/>
        <dbReference type="ChEBI" id="CHEBI:43474"/>
        <dbReference type="ChEBI" id="CHEBI:46398"/>
        <dbReference type="ChEBI" id="CHEBI:58359"/>
        <dbReference type="ChEBI" id="CHEBI:456216"/>
        <dbReference type="EC" id="6.3.4.2"/>
    </reaction>
</comment>
<dbReference type="GO" id="GO:0004359">
    <property type="term" value="F:glutaminase activity"/>
    <property type="evidence" value="ECO:0007669"/>
    <property type="project" value="RHEA"/>
</dbReference>
<dbReference type="CDD" id="cd01746">
    <property type="entry name" value="GATase1_CTP_Synthase"/>
    <property type="match status" value="1"/>
</dbReference>
<comment type="activity regulation">
    <text evidence="11">Allosterically activated by GTP, when glutamine is the substrate; GTP has no effect on the reaction when ammonia is the substrate. The allosteric effector GTP functions by stabilizing the protein conformation that binds the tetrahedral intermediate(s) formed during glutamine hydrolysis. Inhibited by the product CTP, via allosteric rather than competitive inhibition.</text>
</comment>
<dbReference type="GO" id="GO:0019856">
    <property type="term" value="P:pyrimidine nucleobase biosynthetic process"/>
    <property type="evidence" value="ECO:0007669"/>
    <property type="project" value="TreeGrafter"/>
</dbReference>
<feature type="binding site" evidence="11">
    <location>
        <position position="469"/>
    </location>
    <ligand>
        <name>L-glutamine</name>
        <dbReference type="ChEBI" id="CHEBI:58359"/>
    </ligand>
</feature>
<feature type="binding site" evidence="11">
    <location>
        <position position="77"/>
    </location>
    <ligand>
        <name>ATP</name>
        <dbReference type="ChEBI" id="CHEBI:30616"/>
    </ligand>
</feature>
<feature type="binding site" evidence="11">
    <location>
        <position position="248"/>
    </location>
    <ligand>
        <name>ATP</name>
        <dbReference type="ChEBI" id="CHEBI:30616"/>
    </ligand>
</feature>
<feature type="binding site" evidence="11">
    <location>
        <begin position="154"/>
        <end position="156"/>
    </location>
    <ligand>
        <name>CTP</name>
        <dbReference type="ChEBI" id="CHEBI:37563"/>
        <note>allosteric inhibitor</note>
    </ligand>
</feature>
<comment type="subunit">
    <text evidence="11">Homotetramer.</text>
</comment>
<dbReference type="GO" id="GO:0042802">
    <property type="term" value="F:identical protein binding"/>
    <property type="evidence" value="ECO:0007669"/>
    <property type="project" value="TreeGrafter"/>
</dbReference>
<evidence type="ECO:0000256" key="4">
    <source>
        <dbReference type="ARBA" id="ARBA00022723"/>
    </source>
</evidence>
<dbReference type="NCBIfam" id="TIGR00337">
    <property type="entry name" value="PyrG"/>
    <property type="match status" value="1"/>
</dbReference>
<feature type="binding site" evidence="11">
    <location>
        <begin position="194"/>
        <end position="199"/>
    </location>
    <ligand>
        <name>CTP</name>
        <dbReference type="ChEBI" id="CHEBI:37563"/>
        <note>allosteric inhibitor</note>
    </ligand>
</feature>
<keyword evidence="8 11" id="KW-0315">Glutamine amidotransferase</keyword>
<dbReference type="FunFam" id="3.40.50.300:FF:000009">
    <property type="entry name" value="CTP synthase"/>
    <property type="match status" value="1"/>
</dbReference>
<feature type="active site" evidence="11">
    <location>
        <position position="516"/>
    </location>
</feature>
<feature type="binding site" evidence="11">
    <location>
        <position position="361"/>
    </location>
    <ligand>
        <name>L-glutamine</name>
        <dbReference type="ChEBI" id="CHEBI:58359"/>
    </ligand>
</feature>
<dbReference type="InterPro" id="IPR027417">
    <property type="entry name" value="P-loop_NTPase"/>
</dbReference>
<keyword evidence="5 11" id="KW-0547">Nucleotide-binding</keyword>
<dbReference type="PANTHER" id="PTHR11550:SF0">
    <property type="entry name" value="CTP SYNTHASE-RELATED"/>
    <property type="match status" value="1"/>
</dbReference>
<dbReference type="FunFam" id="3.40.50.880:FF:000002">
    <property type="entry name" value="CTP synthase"/>
    <property type="match status" value="1"/>
</dbReference>
<dbReference type="KEGG" id="ndv:NDEV_1134"/>
<feature type="region of interest" description="Amidoligase domain" evidence="11">
    <location>
        <begin position="1"/>
        <end position="274"/>
    </location>
</feature>
<evidence type="ECO:0000256" key="2">
    <source>
        <dbReference type="ARBA" id="ARBA00007533"/>
    </source>
</evidence>
<dbReference type="PANTHER" id="PTHR11550">
    <property type="entry name" value="CTP SYNTHASE"/>
    <property type="match status" value="1"/>
</dbReference>
<feature type="binding site" evidence="11">
    <location>
        <begin position="20"/>
        <end position="25"/>
    </location>
    <ligand>
        <name>ATP</name>
        <dbReference type="ChEBI" id="CHEBI:30616"/>
    </ligand>
</feature>
<keyword evidence="7 11" id="KW-0460">Magnesium</keyword>
<dbReference type="InterPro" id="IPR029062">
    <property type="entry name" value="Class_I_gatase-like"/>
</dbReference>
<keyword evidence="4 11" id="KW-0479">Metal-binding</keyword>
<evidence type="ECO:0000259" key="13">
    <source>
        <dbReference type="Pfam" id="PF06418"/>
    </source>
</evidence>
<dbReference type="PROSITE" id="PS51273">
    <property type="entry name" value="GATASE_TYPE_1"/>
    <property type="match status" value="1"/>
</dbReference>
<name>A0A128A3H6_9ARCH</name>
<organism evidence="14 15">
    <name type="scientific">Nitrosotalea devaniterrae</name>
    <dbReference type="NCBI Taxonomy" id="1078905"/>
    <lineage>
        <taxon>Archaea</taxon>
        <taxon>Nitrososphaerota</taxon>
        <taxon>Nitrososphaeria</taxon>
        <taxon>Nitrosotaleales</taxon>
        <taxon>Nitrosotaleaceae</taxon>
        <taxon>Nitrosotalea</taxon>
    </lineage>
</organism>
<dbReference type="NCBIfam" id="NF003792">
    <property type="entry name" value="PRK05380.1"/>
    <property type="match status" value="1"/>
</dbReference>
<feature type="domain" description="CTP synthase N-terminal" evidence="13">
    <location>
        <begin position="9"/>
        <end position="271"/>
    </location>
</feature>
<dbReference type="Pfam" id="PF00117">
    <property type="entry name" value="GATase"/>
    <property type="match status" value="1"/>
</dbReference>
<dbReference type="InterPro" id="IPR017926">
    <property type="entry name" value="GATASE"/>
</dbReference>
<evidence type="ECO:0000256" key="9">
    <source>
        <dbReference type="ARBA" id="ARBA00022975"/>
    </source>
</evidence>
<feature type="binding site" evidence="11">
    <location>
        <position position="147"/>
    </location>
    <ligand>
        <name>Mg(2+)</name>
        <dbReference type="ChEBI" id="CHEBI:18420"/>
    </ligand>
</feature>
<feature type="binding site" evidence="11">
    <location>
        <position position="412"/>
    </location>
    <ligand>
        <name>L-glutamine</name>
        <dbReference type="ChEBI" id="CHEBI:58359"/>
    </ligand>
</feature>
<comment type="catalytic activity">
    <reaction evidence="11">
        <text>L-glutamine + H2O = L-glutamate + NH4(+)</text>
        <dbReference type="Rhea" id="RHEA:15889"/>
        <dbReference type="ChEBI" id="CHEBI:15377"/>
        <dbReference type="ChEBI" id="CHEBI:28938"/>
        <dbReference type="ChEBI" id="CHEBI:29985"/>
        <dbReference type="ChEBI" id="CHEBI:58359"/>
    </reaction>
</comment>
<evidence type="ECO:0000256" key="1">
    <source>
        <dbReference type="ARBA" id="ARBA00005171"/>
    </source>
</evidence>
<comment type="catalytic activity">
    <reaction evidence="11">
        <text>UTP + NH4(+) + ATP = CTP + ADP + phosphate + 2 H(+)</text>
        <dbReference type="Rhea" id="RHEA:16597"/>
        <dbReference type="ChEBI" id="CHEBI:15378"/>
        <dbReference type="ChEBI" id="CHEBI:28938"/>
        <dbReference type="ChEBI" id="CHEBI:30616"/>
        <dbReference type="ChEBI" id="CHEBI:37563"/>
        <dbReference type="ChEBI" id="CHEBI:43474"/>
        <dbReference type="ChEBI" id="CHEBI:46398"/>
        <dbReference type="ChEBI" id="CHEBI:456216"/>
    </reaction>
</comment>
<dbReference type="EMBL" id="LN890280">
    <property type="protein sequence ID" value="CUR51899.1"/>
    <property type="molecule type" value="Genomic_DNA"/>
</dbReference>
<feature type="active site" evidence="11">
    <location>
        <position position="514"/>
    </location>
</feature>
<reference evidence="15" key="1">
    <citation type="submission" date="2015-10" db="EMBL/GenBank/DDBJ databases">
        <authorList>
            <person name="Lehtovirta-Morley L.E."/>
            <person name="Vieille C."/>
        </authorList>
    </citation>
    <scope>NUCLEOTIDE SEQUENCE [LARGE SCALE GENOMIC DNA]</scope>
</reference>
<feature type="domain" description="Glutamine amidotransferase" evidence="12">
    <location>
        <begin position="311"/>
        <end position="532"/>
    </location>
</feature>
<sequence length="538" mass="59983">MDMQTESTKYIFVTGGVMSGLGKGVVSSSVAKLLQLSNQKVSCVKFDPYLNYDAGTMNPIAHGEVYVTEDGGECDMDIGNYERFLNQNMLKTHNITTAQIYSSVIEAERRGEYLGACVQIIPHVTDAIKERIRKIVKNENLDMLVIECGGTVGDIESLPFLEALRQMRLEEGPENVIFIHVTLAPSLDVVGEQKTKPTQHSVQELRRIGIQPDLLAVRCTRPLEIATRKKISLFSNVSERDVFSCHDATSILLVPQMLYDQGIVDVIFKKFGKVGMVNTSANWDKWNAIINSFQNVQESVRIAMIGKYVKLADSYVSVNHALKHAGAKIGKNVMIDWIDSEELNGDVSKLASYDGIIVPGGFGDRGAEGIISTANYAREKNIPYLGICFGFQLAAVAFGRHVCGLTNANSTEIAPNTENPVIDLLPEQKTVENLGGSLRLGAHEITVEENTMAFKLYKSTKIHKRHRHRFEFNQKYLDMFASKGMKFSGYSDNKKRMEVLEIPNHKFYLGVQYHPEFSSRPGYPEESFEAFIRASANA</sequence>
<dbReference type="Proteomes" id="UP000196239">
    <property type="component" value="Chromosome 1"/>
</dbReference>
<dbReference type="GO" id="GO:0046872">
    <property type="term" value="F:metal ion binding"/>
    <property type="evidence" value="ECO:0007669"/>
    <property type="project" value="UniProtKB-KW"/>
</dbReference>
<feature type="binding site" evidence="11">
    <location>
        <begin position="194"/>
        <end position="199"/>
    </location>
    <ligand>
        <name>UTP</name>
        <dbReference type="ChEBI" id="CHEBI:46398"/>
    </ligand>
</feature>
<dbReference type="SUPFAM" id="SSF52540">
    <property type="entry name" value="P-loop containing nucleoside triphosphate hydrolases"/>
    <property type="match status" value="1"/>
</dbReference>
<keyword evidence="6 11" id="KW-0067">ATP-binding</keyword>
<dbReference type="Gene3D" id="3.40.50.300">
    <property type="entry name" value="P-loop containing nucleotide triphosphate hydrolases"/>
    <property type="match status" value="1"/>
</dbReference>
<comment type="caution">
    <text evidence="11">Lacks conserved residue(s) required for the propagation of feature annotation.</text>
</comment>
<evidence type="ECO:0000313" key="15">
    <source>
        <dbReference type="Proteomes" id="UP000196239"/>
    </source>
</evidence>
<dbReference type="InterPro" id="IPR004468">
    <property type="entry name" value="CTP_synthase"/>
</dbReference>
<keyword evidence="15" id="KW-1185">Reference proteome</keyword>
<dbReference type="EC" id="6.3.4.2" evidence="11"/>
<dbReference type="Pfam" id="PF06418">
    <property type="entry name" value="CTP_synth_N"/>
    <property type="match status" value="1"/>
</dbReference>
<evidence type="ECO:0000256" key="3">
    <source>
        <dbReference type="ARBA" id="ARBA00022598"/>
    </source>
</evidence>
<feature type="binding site" evidence="11">
    <location>
        <begin position="389"/>
        <end position="392"/>
    </location>
    <ligand>
        <name>L-glutamine</name>
        <dbReference type="ChEBI" id="CHEBI:58359"/>
    </ligand>
</feature>
<protein>
    <recommendedName>
        <fullName evidence="11">CTP synthase</fullName>
        <ecNumber evidence="11">6.3.4.2</ecNumber>
    </recommendedName>
    <alternativeName>
        <fullName evidence="11">Cytidine 5'-triphosphate synthase</fullName>
    </alternativeName>
    <alternativeName>
        <fullName evidence="11">Cytidine triphosphate synthetase</fullName>
        <shortName evidence="11">CTP synthetase</shortName>
        <shortName evidence="11">CTPS</shortName>
    </alternativeName>
    <alternativeName>
        <fullName evidence="11">UTP--ammonia ligase</fullName>
    </alternativeName>
</protein>
<comment type="pathway">
    <text evidence="1 11">Pyrimidine metabolism; CTP biosynthesis via de novo pathway; CTP from UDP: step 2/2.</text>
</comment>
<proteinExistence type="inferred from homology"/>
<feature type="binding site" evidence="11">
    <location>
        <position position="230"/>
    </location>
    <ligand>
        <name>UTP</name>
        <dbReference type="ChEBI" id="CHEBI:46398"/>
    </ligand>
</feature>
<dbReference type="InterPro" id="IPR033828">
    <property type="entry name" value="GATase1_CTP_Synthase"/>
</dbReference>
<evidence type="ECO:0000259" key="12">
    <source>
        <dbReference type="Pfam" id="PF00117"/>
    </source>
</evidence>
<evidence type="ECO:0000256" key="6">
    <source>
        <dbReference type="ARBA" id="ARBA00022840"/>
    </source>
</evidence>
<evidence type="ECO:0000256" key="11">
    <source>
        <dbReference type="HAMAP-Rule" id="MF_01227"/>
    </source>
</evidence>
<keyword evidence="9 11" id="KW-0665">Pyrimidine biosynthesis</keyword>
<dbReference type="GO" id="GO:0044210">
    <property type="term" value="P:'de novo' CTP biosynthetic process"/>
    <property type="evidence" value="ECO:0007669"/>
    <property type="project" value="UniProtKB-UniRule"/>
</dbReference>
<dbReference type="HAMAP" id="MF_01227">
    <property type="entry name" value="PyrG"/>
    <property type="match status" value="1"/>
</dbReference>
<feature type="binding site" evidence="11">
    <location>
        <position position="19"/>
    </location>
    <ligand>
        <name>CTP</name>
        <dbReference type="ChEBI" id="CHEBI:37563"/>
        <note>allosteric inhibitor</note>
    </ligand>
</feature>
<dbReference type="SUPFAM" id="SSF52317">
    <property type="entry name" value="Class I glutamine amidotransferase-like"/>
    <property type="match status" value="1"/>
</dbReference>
<keyword evidence="3 11" id="KW-0436">Ligase</keyword>
<dbReference type="InterPro" id="IPR017456">
    <property type="entry name" value="CTP_synthase_N"/>
</dbReference>
<accession>A0A128A3H6</accession>